<evidence type="ECO:0000313" key="9">
    <source>
        <dbReference type="Proteomes" id="UP000295472"/>
    </source>
</evidence>
<evidence type="ECO:0000313" key="11">
    <source>
        <dbReference type="Proteomes" id="UP000324896"/>
    </source>
</evidence>
<feature type="coiled-coil region" evidence="4">
    <location>
        <begin position="88"/>
        <end position="115"/>
    </location>
</feature>
<dbReference type="SMART" id="SM00418">
    <property type="entry name" value="HTH_ARSR"/>
    <property type="match status" value="1"/>
</dbReference>
<proteinExistence type="predicted"/>
<evidence type="ECO:0000256" key="2">
    <source>
        <dbReference type="ARBA" id="ARBA00023125"/>
    </source>
</evidence>
<dbReference type="InterPro" id="IPR036390">
    <property type="entry name" value="WH_DNA-bd_sf"/>
</dbReference>
<dbReference type="Pfam" id="PF01022">
    <property type="entry name" value="HTH_5"/>
    <property type="match status" value="1"/>
</dbReference>
<evidence type="ECO:0000256" key="1">
    <source>
        <dbReference type="ARBA" id="ARBA00023015"/>
    </source>
</evidence>
<sequence>MKKLLNFLKCIADENRLKILKLLLDSQFCVCQLQELLDKSQSSVSQHLSYFKELNLLNEDKSGKLIYYSIDRSVYDSFLANLISLKASSLSELELEDLENKINNLDTAAEIRTENKERGCC</sequence>
<keyword evidence="1" id="KW-0805">Transcription regulation</keyword>
<dbReference type="InterPro" id="IPR011991">
    <property type="entry name" value="ArsR-like_HTH"/>
</dbReference>
<organism evidence="6 11">
    <name type="scientific">Halanaerobium congolense</name>
    <dbReference type="NCBI Taxonomy" id="54121"/>
    <lineage>
        <taxon>Bacteria</taxon>
        <taxon>Bacillati</taxon>
        <taxon>Bacillota</taxon>
        <taxon>Clostridia</taxon>
        <taxon>Halanaerobiales</taxon>
        <taxon>Halanaerobiaceae</taxon>
        <taxon>Halanaerobium</taxon>
    </lineage>
</organism>
<dbReference type="PROSITE" id="PS50987">
    <property type="entry name" value="HTH_ARSR_2"/>
    <property type="match status" value="1"/>
</dbReference>
<dbReference type="PANTHER" id="PTHR33154:SF18">
    <property type="entry name" value="ARSENICAL RESISTANCE OPERON REPRESSOR"/>
    <property type="match status" value="1"/>
</dbReference>
<reference evidence="7 10" key="2">
    <citation type="submission" date="2019-03" db="EMBL/GenBank/DDBJ databases">
        <title>Deep subsurface shale carbon reservoir microbial communities from Ohio and West Virginia, USA.</title>
        <authorList>
            <person name="Wrighton K."/>
        </authorList>
    </citation>
    <scope>NUCLEOTIDE SEQUENCE [LARGE SCALE GENOMIC DNA]</scope>
    <source>
        <strain evidence="7 10">UTICA-S4D12</strain>
    </source>
</reference>
<dbReference type="Gene3D" id="1.10.10.10">
    <property type="entry name" value="Winged helix-like DNA-binding domain superfamily/Winged helix DNA-binding domain"/>
    <property type="match status" value="1"/>
</dbReference>
<dbReference type="GO" id="GO:0003677">
    <property type="term" value="F:DNA binding"/>
    <property type="evidence" value="ECO:0007669"/>
    <property type="project" value="UniProtKB-KW"/>
</dbReference>
<evidence type="ECO:0000259" key="5">
    <source>
        <dbReference type="PROSITE" id="PS50987"/>
    </source>
</evidence>
<dbReference type="RefSeq" id="WP_133618250.1">
    <property type="nucleotide sequence ID" value="NZ_FMYT01000006.1"/>
</dbReference>
<name>A0A1G6LL19_9FIRM</name>
<reference evidence="8 9" key="3">
    <citation type="submission" date="2019-03" db="EMBL/GenBank/DDBJ databases">
        <title>Subsurface microbial communities from deep shales in Ohio and West Virginia, USA.</title>
        <authorList>
            <person name="Wrighton K."/>
        </authorList>
    </citation>
    <scope>NUCLEOTIDE SEQUENCE [LARGE SCALE GENOMIC DNA]</scope>
    <source>
        <strain evidence="8 9">DSMZ 11287</strain>
    </source>
</reference>
<gene>
    <name evidence="7" type="ORF">BY453_11832</name>
    <name evidence="8" type="ORF">C7954_12036</name>
    <name evidence="6" type="ORF">SAMN04488597_10697</name>
</gene>
<dbReference type="InterPro" id="IPR001845">
    <property type="entry name" value="HTH_ArsR_DNA-bd_dom"/>
</dbReference>
<dbReference type="NCBIfam" id="NF033788">
    <property type="entry name" value="HTH_metalloreg"/>
    <property type="match status" value="1"/>
</dbReference>
<keyword evidence="3" id="KW-0804">Transcription</keyword>
<dbReference type="Proteomes" id="UP000324896">
    <property type="component" value="Unassembled WGS sequence"/>
</dbReference>
<dbReference type="EMBL" id="FMYT01000006">
    <property type="protein sequence ID" value="SDC44022.1"/>
    <property type="molecule type" value="Genomic_DNA"/>
</dbReference>
<dbReference type="SUPFAM" id="SSF46785">
    <property type="entry name" value="Winged helix' DNA-binding domain"/>
    <property type="match status" value="1"/>
</dbReference>
<evidence type="ECO:0000256" key="4">
    <source>
        <dbReference type="SAM" id="Coils"/>
    </source>
</evidence>
<dbReference type="GO" id="GO:0003700">
    <property type="term" value="F:DNA-binding transcription factor activity"/>
    <property type="evidence" value="ECO:0007669"/>
    <property type="project" value="InterPro"/>
</dbReference>
<protein>
    <submittedName>
        <fullName evidence="7">ArsR family transcriptional regulator</fullName>
    </submittedName>
    <submittedName>
        <fullName evidence="8">Regulatory ArsR family protein</fullName>
    </submittedName>
    <submittedName>
        <fullName evidence="6">Transcriptional regulator, ArsR family</fullName>
    </submittedName>
</protein>
<dbReference type="Proteomes" id="UP000295472">
    <property type="component" value="Unassembled WGS sequence"/>
</dbReference>
<dbReference type="GeneID" id="57013077"/>
<dbReference type="CDD" id="cd00090">
    <property type="entry name" value="HTH_ARSR"/>
    <property type="match status" value="1"/>
</dbReference>
<dbReference type="AlphaFoldDB" id="A0A1G6LL19"/>
<accession>A0A1G6LL19</accession>
<dbReference type="EMBL" id="SOAA01000018">
    <property type="protein sequence ID" value="TDS29147.1"/>
    <property type="molecule type" value="Genomic_DNA"/>
</dbReference>
<feature type="domain" description="HTH arsR-type" evidence="5">
    <location>
        <begin position="1"/>
        <end position="90"/>
    </location>
</feature>
<evidence type="ECO:0000313" key="6">
    <source>
        <dbReference type="EMBL" id="SDC44022.1"/>
    </source>
</evidence>
<keyword evidence="4" id="KW-0175">Coiled coil</keyword>
<keyword evidence="2" id="KW-0238">DNA-binding</keyword>
<reference evidence="6 11" key="1">
    <citation type="submission" date="2016-10" db="EMBL/GenBank/DDBJ databases">
        <authorList>
            <person name="Varghese N."/>
            <person name="Submissions S."/>
        </authorList>
    </citation>
    <scope>NUCLEOTIDE SEQUENCE [LARGE SCALE GENOMIC DNA]</scope>
    <source>
        <strain evidence="6 11">WG10</strain>
    </source>
</reference>
<evidence type="ECO:0000313" key="7">
    <source>
        <dbReference type="EMBL" id="TDS29147.1"/>
    </source>
</evidence>
<dbReference type="EMBL" id="SOEF01000020">
    <property type="protein sequence ID" value="TDX42448.1"/>
    <property type="molecule type" value="Genomic_DNA"/>
</dbReference>
<dbReference type="PANTHER" id="PTHR33154">
    <property type="entry name" value="TRANSCRIPTIONAL REGULATOR, ARSR FAMILY"/>
    <property type="match status" value="1"/>
</dbReference>
<dbReference type="PRINTS" id="PR00778">
    <property type="entry name" value="HTHARSR"/>
</dbReference>
<evidence type="ECO:0000256" key="3">
    <source>
        <dbReference type="ARBA" id="ARBA00023163"/>
    </source>
</evidence>
<evidence type="ECO:0000313" key="10">
    <source>
        <dbReference type="Proteomes" id="UP000295758"/>
    </source>
</evidence>
<evidence type="ECO:0000313" key="8">
    <source>
        <dbReference type="EMBL" id="TDX42448.1"/>
    </source>
</evidence>
<dbReference type="InterPro" id="IPR036388">
    <property type="entry name" value="WH-like_DNA-bd_sf"/>
</dbReference>
<dbReference type="Proteomes" id="UP000295758">
    <property type="component" value="Unassembled WGS sequence"/>
</dbReference>
<dbReference type="InterPro" id="IPR051081">
    <property type="entry name" value="HTH_MetalResp_TranReg"/>
</dbReference>